<dbReference type="AlphaFoldDB" id="A0AA38FDU2"/>
<dbReference type="PANTHER" id="PTHR33427">
    <property type="entry name" value="HNH ENDONUCLEASE"/>
    <property type="match status" value="1"/>
</dbReference>
<feature type="coiled-coil region" evidence="1">
    <location>
        <begin position="514"/>
        <end position="579"/>
    </location>
</feature>
<keyword evidence="4" id="KW-1185">Reference proteome</keyword>
<gene>
    <name evidence="3" type="ORF">KI387_029654</name>
</gene>
<evidence type="ECO:0000256" key="1">
    <source>
        <dbReference type="SAM" id="Coils"/>
    </source>
</evidence>
<evidence type="ECO:0000256" key="2">
    <source>
        <dbReference type="SAM" id="MobiDB-lite"/>
    </source>
</evidence>
<comment type="caution">
    <text evidence="3">The sequence shown here is derived from an EMBL/GenBank/DDBJ whole genome shotgun (WGS) entry which is preliminary data.</text>
</comment>
<dbReference type="OMA" id="QWQACKK"/>
<keyword evidence="1" id="KW-0175">Coiled coil</keyword>
<name>A0AA38FDU2_TAXCH</name>
<dbReference type="EMBL" id="JAHRHJ020000010">
    <property type="protein sequence ID" value="KAH9297972.1"/>
    <property type="molecule type" value="Genomic_DNA"/>
</dbReference>
<sequence>MQNVAELRDEMGMEMSDEVGYPTAYAKLCNNRTGTHIDIQMPYSKGPPYTYLPYALHPHQVKKLKELNQLFPVTLPVELHADPPHTEKYIDVLWKKLDHLGNAGFDPAQFRIDPYGNVLYFHADPASPLSWEVDHWFPRSRGGKTVPSNLRPVQWQVKQVKQNKLEFLVPWWDLQLGISVNQFLSVFASNNADFRQRAFSYMFFSGKSEQLHEVMVVECHSWPQHFLHKKRQLGLAPAAIVRVQKDKDMDGILETLNMNRSIKTVEEGATSCKEILKLKPSYSKENRETERSFNAQNKDKQYCLEEGDWEGKANMVDFNKSKIVFSRAMQKELSLKLKGEEEIRKKQGEICQLDQELKELQMTNEAERLALEDLEFVLIKQRRRTEKQRRLAETQASYKQCMEKMIRDTMHQNVVYKEQTRLNQAACNALMARLESLKADSGMSERELWKKYKQREDIQGLLRPYSEQVRKRVREDDTASWLKKNVKKEVCNLHPSAIPDKESAPPLLKHAEALEETTFLLKNMEENSKRVQKELRQFLEEDQEAENGRVEEEKRGMLYEAKEDELDDALEQVLAMQHEGNAEEEEQRVRRAGKANLDKWLQMLLQNTADGLDPSQTLHCTRVDAGLNRLPLKATVAEHRKTSSDAQLHNEGFQTKVEKQRDPNHLLQSKGKEECKLKRNASARRPFSSSLWRA</sequence>
<evidence type="ECO:0000313" key="3">
    <source>
        <dbReference type="EMBL" id="KAH9297972.1"/>
    </source>
</evidence>
<dbReference type="PANTHER" id="PTHR33427:SF2">
    <property type="entry name" value="TRICHOHYALIN"/>
    <property type="match status" value="1"/>
</dbReference>
<accession>A0AA38FDU2</accession>
<dbReference type="Proteomes" id="UP000824469">
    <property type="component" value="Unassembled WGS sequence"/>
</dbReference>
<evidence type="ECO:0000313" key="4">
    <source>
        <dbReference type="Proteomes" id="UP000824469"/>
    </source>
</evidence>
<protein>
    <submittedName>
        <fullName evidence="3">Uncharacterized protein</fullName>
    </submittedName>
</protein>
<feature type="compositionally biased region" description="Basic and acidic residues" evidence="2">
    <location>
        <begin position="656"/>
        <end position="677"/>
    </location>
</feature>
<reference evidence="3 4" key="1">
    <citation type="journal article" date="2021" name="Nat. Plants">
        <title>The Taxus genome provides insights into paclitaxel biosynthesis.</title>
        <authorList>
            <person name="Xiong X."/>
            <person name="Gou J."/>
            <person name="Liao Q."/>
            <person name="Li Y."/>
            <person name="Zhou Q."/>
            <person name="Bi G."/>
            <person name="Li C."/>
            <person name="Du R."/>
            <person name="Wang X."/>
            <person name="Sun T."/>
            <person name="Guo L."/>
            <person name="Liang H."/>
            <person name="Lu P."/>
            <person name="Wu Y."/>
            <person name="Zhang Z."/>
            <person name="Ro D.K."/>
            <person name="Shang Y."/>
            <person name="Huang S."/>
            <person name="Yan J."/>
        </authorList>
    </citation>
    <scope>NUCLEOTIDE SEQUENCE [LARGE SCALE GENOMIC DNA]</scope>
    <source>
        <strain evidence="3">Ta-2019</strain>
    </source>
</reference>
<organism evidence="3 4">
    <name type="scientific">Taxus chinensis</name>
    <name type="common">Chinese yew</name>
    <name type="synonym">Taxus wallichiana var. chinensis</name>
    <dbReference type="NCBI Taxonomy" id="29808"/>
    <lineage>
        <taxon>Eukaryota</taxon>
        <taxon>Viridiplantae</taxon>
        <taxon>Streptophyta</taxon>
        <taxon>Embryophyta</taxon>
        <taxon>Tracheophyta</taxon>
        <taxon>Spermatophyta</taxon>
        <taxon>Pinopsida</taxon>
        <taxon>Pinidae</taxon>
        <taxon>Conifers II</taxon>
        <taxon>Cupressales</taxon>
        <taxon>Taxaceae</taxon>
        <taxon>Taxus</taxon>
    </lineage>
</organism>
<feature type="region of interest" description="Disordered" evidence="2">
    <location>
        <begin position="639"/>
        <end position="694"/>
    </location>
</feature>
<proteinExistence type="predicted"/>